<keyword evidence="7 12" id="KW-0520">NAD</keyword>
<dbReference type="RefSeq" id="WP_344719635.1">
    <property type="nucleotide sequence ID" value="NZ_BAAAYG010000005.1"/>
</dbReference>
<feature type="binding site" evidence="12">
    <location>
        <position position="402"/>
    </location>
    <ligand>
        <name>(6S)-NADPHX</name>
        <dbReference type="ChEBI" id="CHEBI:64076"/>
    </ligand>
</feature>
<dbReference type="Gene3D" id="3.40.1190.20">
    <property type="match status" value="1"/>
</dbReference>
<keyword evidence="17" id="KW-1185">Reference proteome</keyword>
<evidence type="ECO:0000256" key="6">
    <source>
        <dbReference type="ARBA" id="ARBA00022857"/>
    </source>
</evidence>
<feature type="binding site" evidence="12">
    <location>
        <position position="455"/>
    </location>
    <ligand>
        <name>(6S)-NADPHX</name>
        <dbReference type="ChEBI" id="CHEBI:64076"/>
    </ligand>
</feature>
<keyword evidence="6 12" id="KW-0521">NADP</keyword>
<evidence type="ECO:0000256" key="4">
    <source>
        <dbReference type="ARBA" id="ARBA00022741"/>
    </source>
</evidence>
<dbReference type="Proteomes" id="UP001501736">
    <property type="component" value="Unassembled WGS sequence"/>
</dbReference>
<evidence type="ECO:0000256" key="11">
    <source>
        <dbReference type="ARBA" id="ARBA00049209"/>
    </source>
</evidence>
<dbReference type="EC" id="4.2.1.136" evidence="12"/>
<dbReference type="InterPro" id="IPR017953">
    <property type="entry name" value="Carbohydrate_kinase_pred_CS"/>
</dbReference>
<feature type="domain" description="YjeF C-terminal" evidence="14">
    <location>
        <begin position="310"/>
        <end position="595"/>
    </location>
</feature>
<comment type="catalytic activity">
    <reaction evidence="10 12">
        <text>(6S)-NADHX + ADP = AMP + phosphate + NADH + H(+)</text>
        <dbReference type="Rhea" id="RHEA:32223"/>
        <dbReference type="ChEBI" id="CHEBI:15378"/>
        <dbReference type="ChEBI" id="CHEBI:43474"/>
        <dbReference type="ChEBI" id="CHEBI:57945"/>
        <dbReference type="ChEBI" id="CHEBI:64074"/>
        <dbReference type="ChEBI" id="CHEBI:456215"/>
        <dbReference type="ChEBI" id="CHEBI:456216"/>
        <dbReference type="EC" id="4.2.1.136"/>
    </reaction>
</comment>
<evidence type="ECO:0000256" key="2">
    <source>
        <dbReference type="ARBA" id="ARBA00006001"/>
    </source>
</evidence>
<dbReference type="Pfam" id="PF03853">
    <property type="entry name" value="YjeF_N"/>
    <property type="match status" value="1"/>
</dbReference>
<dbReference type="EMBL" id="BAAAYG010000005">
    <property type="protein sequence ID" value="GAA3284072.1"/>
    <property type="molecule type" value="Genomic_DNA"/>
</dbReference>
<evidence type="ECO:0000256" key="12">
    <source>
        <dbReference type="HAMAP-Rule" id="MF_01965"/>
    </source>
</evidence>
<feature type="binding site" evidence="12">
    <location>
        <position position="527"/>
    </location>
    <ligand>
        <name>(6S)-NADPHX</name>
        <dbReference type="ChEBI" id="CHEBI:64076"/>
    </ligand>
</feature>
<name>A0ABP6RF49_9MICC</name>
<dbReference type="NCBIfam" id="TIGR00196">
    <property type="entry name" value="yjeF_cterm"/>
    <property type="match status" value="1"/>
</dbReference>
<dbReference type="HAMAP" id="MF_01965">
    <property type="entry name" value="NADHX_dehydratase"/>
    <property type="match status" value="1"/>
</dbReference>
<feature type="compositionally biased region" description="Gly residues" evidence="13">
    <location>
        <begin position="42"/>
        <end position="55"/>
    </location>
</feature>
<organism evidence="16 17">
    <name type="scientific">Nesterenkonia halobia</name>
    <dbReference type="NCBI Taxonomy" id="37922"/>
    <lineage>
        <taxon>Bacteria</taxon>
        <taxon>Bacillati</taxon>
        <taxon>Actinomycetota</taxon>
        <taxon>Actinomycetes</taxon>
        <taxon>Micrococcales</taxon>
        <taxon>Micrococcaceae</taxon>
        <taxon>Nesterenkonia</taxon>
    </lineage>
</organism>
<comment type="caution">
    <text evidence="16">The sequence shown here is derived from an EMBL/GenBank/DDBJ whole genome shotgun (WGS) entry which is preliminary data.</text>
</comment>
<keyword evidence="8 12" id="KW-0456">Lyase</keyword>
<comment type="similarity">
    <text evidence="2">In the N-terminal section; belongs to the NnrE/AIBP family.</text>
</comment>
<evidence type="ECO:0000256" key="13">
    <source>
        <dbReference type="SAM" id="MobiDB-lite"/>
    </source>
</evidence>
<dbReference type="InterPro" id="IPR004443">
    <property type="entry name" value="YjeF_N_dom"/>
</dbReference>
<dbReference type="CDD" id="cd01171">
    <property type="entry name" value="YXKO-related"/>
    <property type="match status" value="1"/>
</dbReference>
<comment type="cofactor">
    <cofactor evidence="12">
        <name>Mg(2+)</name>
        <dbReference type="ChEBI" id="CHEBI:18420"/>
    </cofactor>
</comment>
<dbReference type="SUPFAM" id="SSF64153">
    <property type="entry name" value="YjeF N-terminal domain-like"/>
    <property type="match status" value="1"/>
</dbReference>
<dbReference type="PROSITE" id="PS51383">
    <property type="entry name" value="YJEF_C_3"/>
    <property type="match status" value="1"/>
</dbReference>
<comment type="similarity">
    <text evidence="12">Belongs to the NnrD/CARKD family.</text>
</comment>
<dbReference type="InterPro" id="IPR000631">
    <property type="entry name" value="CARKD"/>
</dbReference>
<evidence type="ECO:0000256" key="5">
    <source>
        <dbReference type="ARBA" id="ARBA00022840"/>
    </source>
</evidence>
<feature type="binding site" evidence="12">
    <location>
        <begin position="497"/>
        <end position="501"/>
    </location>
    <ligand>
        <name>AMP</name>
        <dbReference type="ChEBI" id="CHEBI:456215"/>
    </ligand>
</feature>
<evidence type="ECO:0000259" key="15">
    <source>
        <dbReference type="PROSITE" id="PS51385"/>
    </source>
</evidence>
<feature type="domain" description="YjeF N-terminal" evidence="15">
    <location>
        <begin position="73"/>
        <end position="280"/>
    </location>
</feature>
<evidence type="ECO:0000256" key="8">
    <source>
        <dbReference type="ARBA" id="ARBA00023239"/>
    </source>
</evidence>
<feature type="compositionally biased region" description="Basic residues" evidence="13">
    <location>
        <begin position="1"/>
        <end position="10"/>
    </location>
</feature>
<gene>
    <name evidence="12" type="primary">nnrD</name>
    <name evidence="16" type="ORF">GCM10020260_13890</name>
</gene>
<evidence type="ECO:0000313" key="16">
    <source>
        <dbReference type="EMBL" id="GAA3284072.1"/>
    </source>
</evidence>
<comment type="function">
    <text evidence="12">Catalyzes the dehydration of the S-form of NAD(P)HX at the expense of ADP, which is converted to AMP. Together with NAD(P)HX epimerase, which catalyzes the epimerization of the S- and R-forms, the enzyme allows the repair of both epimers of NAD(P)HX, a damaged form of NAD(P)H that is a result of enzymatic or heat-dependent hydration.</text>
</comment>
<feature type="region of interest" description="Disordered" evidence="13">
    <location>
        <begin position="291"/>
        <end position="326"/>
    </location>
</feature>
<dbReference type="InterPro" id="IPR036652">
    <property type="entry name" value="YjeF_N_dom_sf"/>
</dbReference>
<feature type="region of interest" description="Disordered" evidence="13">
    <location>
        <begin position="1"/>
        <end position="61"/>
    </location>
</feature>
<keyword evidence="4 12" id="KW-0547">Nucleotide-binding</keyword>
<evidence type="ECO:0000256" key="9">
    <source>
        <dbReference type="ARBA" id="ARBA00025153"/>
    </source>
</evidence>
<dbReference type="Pfam" id="PF01256">
    <property type="entry name" value="Carb_kinase"/>
    <property type="match status" value="1"/>
</dbReference>
<keyword evidence="5 12" id="KW-0067">ATP-binding</keyword>
<comment type="cofactor">
    <cofactor evidence="1">
        <name>K(+)</name>
        <dbReference type="ChEBI" id="CHEBI:29103"/>
    </cofactor>
</comment>
<protein>
    <recommendedName>
        <fullName evidence="12">ADP-dependent (S)-NAD(P)H-hydrate dehydratase</fullName>
        <ecNumber evidence="12">4.2.1.136</ecNumber>
    </recommendedName>
    <alternativeName>
        <fullName evidence="12">ADP-dependent NAD(P)HX dehydratase</fullName>
    </alternativeName>
</protein>
<feature type="binding site" evidence="12">
    <location>
        <position position="345"/>
    </location>
    <ligand>
        <name>(6S)-NADPHX</name>
        <dbReference type="ChEBI" id="CHEBI:64076"/>
    </ligand>
</feature>
<evidence type="ECO:0000256" key="10">
    <source>
        <dbReference type="ARBA" id="ARBA00048238"/>
    </source>
</evidence>
<comment type="catalytic activity">
    <reaction evidence="11 12">
        <text>(6S)-NADPHX + ADP = AMP + phosphate + NADPH + H(+)</text>
        <dbReference type="Rhea" id="RHEA:32235"/>
        <dbReference type="ChEBI" id="CHEBI:15378"/>
        <dbReference type="ChEBI" id="CHEBI:43474"/>
        <dbReference type="ChEBI" id="CHEBI:57783"/>
        <dbReference type="ChEBI" id="CHEBI:64076"/>
        <dbReference type="ChEBI" id="CHEBI:456215"/>
        <dbReference type="ChEBI" id="CHEBI:456216"/>
        <dbReference type="EC" id="4.2.1.136"/>
    </reaction>
</comment>
<accession>A0ABP6RF49</accession>
<dbReference type="InterPro" id="IPR029056">
    <property type="entry name" value="Ribokinase-like"/>
</dbReference>
<dbReference type="PROSITE" id="PS01050">
    <property type="entry name" value="YJEF_C_2"/>
    <property type="match status" value="1"/>
</dbReference>
<evidence type="ECO:0000256" key="1">
    <source>
        <dbReference type="ARBA" id="ARBA00001958"/>
    </source>
</evidence>
<comment type="subunit">
    <text evidence="12">Homotetramer.</text>
</comment>
<evidence type="ECO:0000259" key="14">
    <source>
        <dbReference type="PROSITE" id="PS51383"/>
    </source>
</evidence>
<evidence type="ECO:0000256" key="3">
    <source>
        <dbReference type="ARBA" id="ARBA00009524"/>
    </source>
</evidence>
<dbReference type="PANTHER" id="PTHR12592:SF0">
    <property type="entry name" value="ATP-DEPENDENT (S)-NAD(P)H-HYDRATE DEHYDRATASE"/>
    <property type="match status" value="1"/>
</dbReference>
<dbReference type="PANTHER" id="PTHR12592">
    <property type="entry name" value="ATP-DEPENDENT (S)-NAD(P)H-HYDRATE DEHYDRATASE FAMILY MEMBER"/>
    <property type="match status" value="1"/>
</dbReference>
<dbReference type="PROSITE" id="PS51385">
    <property type="entry name" value="YJEF_N"/>
    <property type="match status" value="1"/>
</dbReference>
<comment type="similarity">
    <text evidence="3">In the C-terminal section; belongs to the NnrD/CARKD family.</text>
</comment>
<feature type="binding site" evidence="12">
    <location>
        <position position="526"/>
    </location>
    <ligand>
        <name>AMP</name>
        <dbReference type="ChEBI" id="CHEBI:456215"/>
    </ligand>
</feature>
<proteinExistence type="inferred from homology"/>
<evidence type="ECO:0000256" key="7">
    <source>
        <dbReference type="ARBA" id="ARBA00023027"/>
    </source>
</evidence>
<dbReference type="Gene3D" id="3.40.50.10260">
    <property type="entry name" value="YjeF N-terminal domain"/>
    <property type="match status" value="1"/>
</dbReference>
<dbReference type="SUPFAM" id="SSF53613">
    <property type="entry name" value="Ribokinase-like"/>
    <property type="match status" value="1"/>
</dbReference>
<evidence type="ECO:0000313" key="17">
    <source>
        <dbReference type="Proteomes" id="UP001501736"/>
    </source>
</evidence>
<comment type="function">
    <text evidence="9">Bifunctional enzyme that catalyzes the epimerization of the S- and R-forms of NAD(P)HX and the dehydration of the S-form of NAD(P)HX at the expense of ADP, which is converted to AMP. This allows the repair of both epimers of NAD(P)HX, a damaged form of NAD(P)H that is a result of enzymatic or heat-dependent hydration.</text>
</comment>
<reference evidence="17" key="1">
    <citation type="journal article" date="2019" name="Int. J. Syst. Evol. Microbiol.">
        <title>The Global Catalogue of Microorganisms (GCM) 10K type strain sequencing project: providing services to taxonomists for standard genome sequencing and annotation.</title>
        <authorList>
            <consortium name="The Broad Institute Genomics Platform"/>
            <consortium name="The Broad Institute Genome Sequencing Center for Infectious Disease"/>
            <person name="Wu L."/>
            <person name="Ma J."/>
        </authorList>
    </citation>
    <scope>NUCLEOTIDE SEQUENCE [LARGE SCALE GENOMIC DNA]</scope>
    <source>
        <strain evidence="17">JCM 11483</strain>
    </source>
</reference>
<sequence length="595" mass="60605">MSMPMRRRPATRTTASRPRPTPAPAPIAPGGAGRSGASAAPGGAGGVGGPGGDGGGPRRAEVPLIPLHTAAQVRAAEAPLVEAGHGETLMRRAAHALAQEVLDRLETGCGRVYGAVVVGLIGSGSNGGDGLHALAKLRRRGVDARAVLLREDVHPDGLAAFRAVGGRTVEVIPASTEVLLDAIIGTGSRSGFTLPDVEGLAELLECRRESIVDERRPQVVACDVPSGVDVDTGTVAGDVIEADCTVTFGGCKTGLVIGAGSQAAGVVRTVPIGIEANLELPVRWLVGEDQSVGSEAGQRRRRGQCAPGGDERPAPLVRPRPADGDHKYSRGAVHVIAGSREFPGAAQLTSAAAVSTGVGMVVLQAPEEVRDRLVTMMPEVVTTSGRGSSVLQRATAAAVGPGIGRDVFQLAALGRALEWAGPGRPCVIDASALSHLNDSSFTDVELGPHVLLTPHLGEIRGVMADLDRDDLIELLESDPAAAVEQLAEQLEVTVLLKGPSTVIAAPDAPTVVHRVDAPGLATAGSGDVLTGIIGALAAVRPEEPMWRTAALGVRIHAQAAGRIDPFGCGAFGAGRLIEAVSPTSGTVAVGVDHRA</sequence>